<reference evidence="1 2" key="1">
    <citation type="submission" date="2020-10" db="EMBL/GenBank/DDBJ databases">
        <authorList>
            <person name="Castelo-Branco R."/>
            <person name="Eusebio N."/>
            <person name="Adriana R."/>
            <person name="Vieira A."/>
            <person name="Brugerolle De Fraissinette N."/>
            <person name="Rezende De Castro R."/>
            <person name="Schneider M.P."/>
            <person name="Vasconcelos V."/>
            <person name="Leao P.N."/>
        </authorList>
    </citation>
    <scope>NUCLEOTIDE SEQUENCE [LARGE SCALE GENOMIC DNA]</scope>
    <source>
        <strain evidence="1 2">LEGE 06123</strain>
    </source>
</reference>
<keyword evidence="2" id="KW-1185">Reference proteome</keyword>
<dbReference type="SUPFAM" id="SSF55166">
    <property type="entry name" value="Hedgehog/DD-peptidase"/>
    <property type="match status" value="1"/>
</dbReference>
<dbReference type="Proteomes" id="UP000651156">
    <property type="component" value="Unassembled WGS sequence"/>
</dbReference>
<evidence type="ECO:0000313" key="1">
    <source>
        <dbReference type="EMBL" id="MBE9193476.1"/>
    </source>
</evidence>
<dbReference type="Gene3D" id="3.30.1380.10">
    <property type="match status" value="1"/>
</dbReference>
<dbReference type="RefSeq" id="WP_193934861.1">
    <property type="nucleotide sequence ID" value="NZ_CAWPMZ010000147.1"/>
</dbReference>
<dbReference type="EMBL" id="JADEWN010000097">
    <property type="protein sequence ID" value="MBE9193476.1"/>
    <property type="molecule type" value="Genomic_DNA"/>
</dbReference>
<evidence type="ECO:0008006" key="3">
    <source>
        <dbReference type="Google" id="ProtNLM"/>
    </source>
</evidence>
<proteinExistence type="predicted"/>
<organism evidence="1 2">
    <name type="scientific">Gloeocapsopsis crepidinum LEGE 06123</name>
    <dbReference type="NCBI Taxonomy" id="588587"/>
    <lineage>
        <taxon>Bacteria</taxon>
        <taxon>Bacillati</taxon>
        <taxon>Cyanobacteriota</taxon>
        <taxon>Cyanophyceae</taxon>
        <taxon>Oscillatoriophycideae</taxon>
        <taxon>Chroococcales</taxon>
        <taxon>Chroococcaceae</taxon>
        <taxon>Gloeocapsopsis</taxon>
    </lineage>
</organism>
<gene>
    <name evidence="1" type="ORF">IQ230_24685</name>
</gene>
<evidence type="ECO:0000313" key="2">
    <source>
        <dbReference type="Proteomes" id="UP000651156"/>
    </source>
</evidence>
<accession>A0ABR9UYW5</accession>
<comment type="caution">
    <text evidence="1">The sequence shown here is derived from an EMBL/GenBank/DDBJ whole genome shotgun (WGS) entry which is preliminary data.</text>
</comment>
<name>A0ABR9UYW5_9CHRO</name>
<sequence length="47" mass="5306">MKKAIVLRGVKMKINSAYRTLAQQAILYAQYQQRRCGVRVAAVPGKQ</sequence>
<protein>
    <recommendedName>
        <fullName evidence="3">Transposase</fullName>
    </recommendedName>
</protein>
<dbReference type="InterPro" id="IPR009045">
    <property type="entry name" value="Zn_M74/Hedgehog-like"/>
</dbReference>